<sequence>MPKPRISSKEIIKIINLRKTGHTLYEIKNLTKRANGTVWKYIKNVQILHQYLAKWKAKKGGSKAKSKREWKEAEYKAASIIRHISFRDKMLILSCLYWGEGSKAELNLINSDPLLIRTFLVCLKDLGVRDNELKISLRLFSGINRKKAISFWTRTLKLPQRTIQKIDVIKGKKVGKLEYGMCRVRVKKGGKYFKLIISMINLIKSKV</sequence>
<evidence type="ECO:0000313" key="1">
    <source>
        <dbReference type="EMBL" id="OGJ02410.1"/>
    </source>
</evidence>
<protein>
    <recommendedName>
        <fullName evidence="3">Homing endonuclease LAGLIDADG domain-containing protein</fullName>
    </recommendedName>
</protein>
<organism evidence="1 2">
    <name type="scientific">Candidatus Nomurabacteria bacterium RIFCSPLOWO2_12_FULL_44_11</name>
    <dbReference type="NCBI Taxonomy" id="1801796"/>
    <lineage>
        <taxon>Bacteria</taxon>
        <taxon>Candidatus Nomuraibacteriota</taxon>
    </lineage>
</organism>
<comment type="caution">
    <text evidence="1">The sequence shown here is derived from an EMBL/GenBank/DDBJ whole genome shotgun (WGS) entry which is preliminary data.</text>
</comment>
<dbReference type="AlphaFoldDB" id="A0A1F6Y7R0"/>
<dbReference type="EMBL" id="MFVU01000003">
    <property type="protein sequence ID" value="OGJ02410.1"/>
    <property type="molecule type" value="Genomic_DNA"/>
</dbReference>
<name>A0A1F6Y7R0_9BACT</name>
<dbReference type="Proteomes" id="UP000178645">
    <property type="component" value="Unassembled WGS sequence"/>
</dbReference>
<evidence type="ECO:0000313" key="2">
    <source>
        <dbReference type="Proteomes" id="UP000178645"/>
    </source>
</evidence>
<gene>
    <name evidence="1" type="ORF">A3G53_00875</name>
</gene>
<reference evidence="1 2" key="1">
    <citation type="journal article" date="2016" name="Nat. Commun.">
        <title>Thousands of microbial genomes shed light on interconnected biogeochemical processes in an aquifer system.</title>
        <authorList>
            <person name="Anantharaman K."/>
            <person name="Brown C.T."/>
            <person name="Hug L.A."/>
            <person name="Sharon I."/>
            <person name="Castelle C.J."/>
            <person name="Probst A.J."/>
            <person name="Thomas B.C."/>
            <person name="Singh A."/>
            <person name="Wilkins M.J."/>
            <person name="Karaoz U."/>
            <person name="Brodie E.L."/>
            <person name="Williams K.H."/>
            <person name="Hubbard S.S."/>
            <person name="Banfield J.F."/>
        </authorList>
    </citation>
    <scope>NUCLEOTIDE SEQUENCE [LARGE SCALE GENOMIC DNA]</scope>
</reference>
<accession>A0A1F6Y7R0</accession>
<evidence type="ECO:0008006" key="3">
    <source>
        <dbReference type="Google" id="ProtNLM"/>
    </source>
</evidence>
<proteinExistence type="predicted"/>